<gene>
    <name evidence="3" type="ORF">AMD02_09035</name>
</gene>
<dbReference type="SUPFAM" id="SSF54593">
    <property type="entry name" value="Glyoxalase/Bleomycin resistance protein/Dihydroxybiphenyl dioxygenase"/>
    <property type="match status" value="1"/>
</dbReference>
<proteinExistence type="predicted"/>
<dbReference type="CDD" id="cd07242">
    <property type="entry name" value="VOC_BsYqjT"/>
    <property type="match status" value="1"/>
</dbReference>
<accession>A0A0M0KJF7</accession>
<protein>
    <recommendedName>
        <fullName evidence="2">VOC domain-containing protein</fullName>
    </recommendedName>
</protein>
<dbReference type="PANTHER" id="PTHR36113:SF6">
    <property type="entry name" value="FOSFOMYCIN RESISTANCE PROTEIN FOSX"/>
    <property type="match status" value="1"/>
</dbReference>
<dbReference type="AlphaFoldDB" id="A0A0M0KJF7"/>
<dbReference type="EMBL" id="LILD01000001">
    <property type="protein sequence ID" value="KOO38991.1"/>
    <property type="molecule type" value="Genomic_DNA"/>
</dbReference>
<dbReference type="InterPro" id="IPR029068">
    <property type="entry name" value="Glyas_Bleomycin-R_OHBP_Dase"/>
</dbReference>
<evidence type="ECO:0000259" key="2">
    <source>
        <dbReference type="PROSITE" id="PS51819"/>
    </source>
</evidence>
<evidence type="ECO:0000313" key="3">
    <source>
        <dbReference type="EMBL" id="KOO38991.1"/>
    </source>
</evidence>
<dbReference type="RefSeq" id="WP_053431081.1">
    <property type="nucleotide sequence ID" value="NZ_CP040441.1"/>
</dbReference>
<dbReference type="InterPro" id="IPR004360">
    <property type="entry name" value="Glyas_Fos-R_dOase_dom"/>
</dbReference>
<dbReference type="PATRIC" id="fig|136160.3.peg.2156"/>
<dbReference type="GeneID" id="87597706"/>
<feature type="domain" description="VOC" evidence="2">
    <location>
        <begin position="1"/>
        <end position="127"/>
    </location>
</feature>
<dbReference type="PANTHER" id="PTHR36113">
    <property type="entry name" value="LYASE, PUTATIVE-RELATED-RELATED"/>
    <property type="match status" value="1"/>
</dbReference>
<dbReference type="InterPro" id="IPR037523">
    <property type="entry name" value="VOC_core"/>
</dbReference>
<dbReference type="PROSITE" id="PS51819">
    <property type="entry name" value="VOC"/>
    <property type="match status" value="1"/>
</dbReference>
<dbReference type="Pfam" id="PF00903">
    <property type="entry name" value="Glyoxalase"/>
    <property type="match status" value="1"/>
</dbReference>
<name>A0A0M0KJF7_ALKHA</name>
<keyword evidence="1" id="KW-0479">Metal-binding</keyword>
<dbReference type="InterPro" id="IPR051332">
    <property type="entry name" value="Fosfomycin_Res_Enzymes"/>
</dbReference>
<comment type="caution">
    <text evidence="3">The sequence shown here is derived from an EMBL/GenBank/DDBJ whole genome shotgun (WGS) entry which is preliminary data.</text>
</comment>
<dbReference type="GO" id="GO:0046872">
    <property type="term" value="F:metal ion binding"/>
    <property type="evidence" value="ECO:0007669"/>
    <property type="project" value="UniProtKB-KW"/>
</dbReference>
<sequence length="127" mass="15025">MLHHVEINVDHLEESIEFWDWLLGELGYEDYQSWSRGKSYKHGKTYLVFVQTEDRFQTSTFHRKRTGLNHLAFHAPSREKVDELTQKLKERGDPILYEDRHPFAGGPNHYAVFCEDPNRIKVEIVAP</sequence>
<reference evidence="3" key="1">
    <citation type="submission" date="2015-08" db="EMBL/GenBank/DDBJ databases">
        <title>Complete DNA Sequence of Pseudomonas syringae pv. actinidiae, the Causal Agent of Kiwifruit Canker Disease.</title>
        <authorList>
            <person name="Rikkerink E.H.A."/>
            <person name="Fineran P.C."/>
        </authorList>
    </citation>
    <scope>NUCLEOTIDE SEQUENCE</scope>
    <source>
        <strain evidence="3">DSM 13666</strain>
    </source>
</reference>
<evidence type="ECO:0000256" key="1">
    <source>
        <dbReference type="ARBA" id="ARBA00022723"/>
    </source>
</evidence>
<dbReference type="Gene3D" id="3.10.180.10">
    <property type="entry name" value="2,3-Dihydroxybiphenyl 1,2-Dioxygenase, domain 1"/>
    <property type="match status" value="1"/>
</dbReference>
<organism evidence="3">
    <name type="scientific">Halalkalibacterium halodurans</name>
    <name type="common">Bacillus halodurans</name>
    <dbReference type="NCBI Taxonomy" id="86665"/>
    <lineage>
        <taxon>Bacteria</taxon>
        <taxon>Bacillati</taxon>
        <taxon>Bacillota</taxon>
        <taxon>Bacilli</taxon>
        <taxon>Bacillales</taxon>
        <taxon>Bacillaceae</taxon>
        <taxon>Halalkalibacterium (ex Joshi et al. 2022)</taxon>
    </lineage>
</organism>